<evidence type="ECO:0000259" key="4">
    <source>
        <dbReference type="Pfam" id="PF26629"/>
    </source>
</evidence>
<dbReference type="EMBL" id="BAAAHH010000005">
    <property type="protein sequence ID" value="GAA0945342.1"/>
    <property type="molecule type" value="Genomic_DNA"/>
</dbReference>
<reference evidence="5 6" key="1">
    <citation type="journal article" date="2019" name="Int. J. Syst. Evol. Microbiol.">
        <title>The Global Catalogue of Microorganisms (GCM) 10K type strain sequencing project: providing services to taxonomists for standard genome sequencing and annotation.</title>
        <authorList>
            <consortium name="The Broad Institute Genomics Platform"/>
            <consortium name="The Broad Institute Genome Sequencing Center for Infectious Disease"/>
            <person name="Wu L."/>
            <person name="Ma J."/>
        </authorList>
    </citation>
    <scope>NUCLEOTIDE SEQUENCE [LARGE SCALE GENOMIC DNA]</scope>
    <source>
        <strain evidence="5 6">JCM 10696</strain>
    </source>
</reference>
<dbReference type="InterPro" id="IPR001173">
    <property type="entry name" value="Glyco_trans_2-like"/>
</dbReference>
<dbReference type="SUPFAM" id="SSF53448">
    <property type="entry name" value="Nucleotide-diphospho-sugar transferases"/>
    <property type="match status" value="1"/>
</dbReference>
<feature type="transmembrane region" description="Helical" evidence="2">
    <location>
        <begin position="228"/>
        <end position="250"/>
    </location>
</feature>
<accession>A0ABN1QNR5</accession>
<evidence type="ECO:0000313" key="6">
    <source>
        <dbReference type="Proteomes" id="UP001500665"/>
    </source>
</evidence>
<keyword evidence="2" id="KW-1133">Transmembrane helix</keyword>
<keyword evidence="2" id="KW-0812">Transmembrane</keyword>
<dbReference type="Proteomes" id="UP001500665">
    <property type="component" value="Unassembled WGS sequence"/>
</dbReference>
<evidence type="ECO:0000259" key="3">
    <source>
        <dbReference type="Pfam" id="PF00535"/>
    </source>
</evidence>
<keyword evidence="6" id="KW-1185">Reference proteome</keyword>
<dbReference type="Pfam" id="PF00535">
    <property type="entry name" value="Glycos_transf_2"/>
    <property type="match status" value="1"/>
</dbReference>
<dbReference type="RefSeq" id="WP_344238932.1">
    <property type="nucleotide sequence ID" value="NZ_BAAAHH010000005.1"/>
</dbReference>
<evidence type="ECO:0000256" key="2">
    <source>
        <dbReference type="SAM" id="Phobius"/>
    </source>
</evidence>
<gene>
    <name evidence="5" type="ORF">GCM10009550_19000</name>
</gene>
<sequence>MELSVVMPCLNEAETVETCVRKAVGFLKEHGIDGEVVVADNGSTDGSQALAEAAGARVVPVALKGYGNALMGGIRAAKGTYVIMGDADDSYDFTALLPFVEELRAGADLVMGNRFTGGIDPGAMPPLHRYLGNPVLSFVGRLFFGSKIGDFHCGLRGFRRDTALALGLQSSGMEFASELVVKMTLAGAKITEVPTTLKKDGRSRPPHLNTWRDGWRHLRFLLLYSPRWLFLVPGLVFMTVGLVSGVALAVKPIDIRGVVFDVDTLVGASAAVVIGFQAVVFSLLTKAYGVAEGFLPADRRANWLLNSWSFEKGLVVGGVLAVAGLVGVGFSVVHWHGAQFGELNARETLRMVVPSATALMMSCQMILGTAFLSILGIRRASHPGTEDGAHEALTVAATVRKPGRVAPEPVAAED</sequence>
<dbReference type="Pfam" id="PF26629">
    <property type="entry name" value="GT2_TM_C"/>
    <property type="match status" value="1"/>
</dbReference>
<protein>
    <submittedName>
        <fullName evidence="5">Glycosyltransferase</fullName>
    </submittedName>
</protein>
<dbReference type="PANTHER" id="PTHR48090:SF7">
    <property type="entry name" value="RFBJ PROTEIN"/>
    <property type="match status" value="1"/>
</dbReference>
<evidence type="ECO:0000313" key="5">
    <source>
        <dbReference type="EMBL" id="GAA0945342.1"/>
    </source>
</evidence>
<feature type="transmembrane region" description="Helical" evidence="2">
    <location>
        <begin position="356"/>
        <end position="377"/>
    </location>
</feature>
<feature type="domain" description="Low-salt glycan biosynthesis hexosyltransferase Agl6 C-terminal transmembrane region" evidence="4">
    <location>
        <begin position="283"/>
        <end position="376"/>
    </location>
</feature>
<dbReference type="InterPro" id="IPR058718">
    <property type="entry name" value="Agl6_TM_C"/>
</dbReference>
<feature type="domain" description="Glycosyltransferase 2-like" evidence="3">
    <location>
        <begin position="4"/>
        <end position="161"/>
    </location>
</feature>
<evidence type="ECO:0000256" key="1">
    <source>
        <dbReference type="ARBA" id="ARBA00006739"/>
    </source>
</evidence>
<comment type="caution">
    <text evidence="5">The sequence shown here is derived from an EMBL/GenBank/DDBJ whole genome shotgun (WGS) entry which is preliminary data.</text>
</comment>
<feature type="transmembrane region" description="Helical" evidence="2">
    <location>
        <begin position="312"/>
        <end position="336"/>
    </location>
</feature>
<dbReference type="InterPro" id="IPR050256">
    <property type="entry name" value="Glycosyltransferase_2"/>
</dbReference>
<dbReference type="CDD" id="cd04179">
    <property type="entry name" value="DPM_DPG-synthase_like"/>
    <property type="match status" value="1"/>
</dbReference>
<comment type="similarity">
    <text evidence="1">Belongs to the glycosyltransferase 2 family.</text>
</comment>
<dbReference type="InterPro" id="IPR029044">
    <property type="entry name" value="Nucleotide-diphossugar_trans"/>
</dbReference>
<dbReference type="Gene3D" id="3.90.550.10">
    <property type="entry name" value="Spore Coat Polysaccharide Biosynthesis Protein SpsA, Chain A"/>
    <property type="match status" value="1"/>
</dbReference>
<organism evidence="5 6">
    <name type="scientific">Actinocorallia libanotica</name>
    <dbReference type="NCBI Taxonomy" id="46162"/>
    <lineage>
        <taxon>Bacteria</taxon>
        <taxon>Bacillati</taxon>
        <taxon>Actinomycetota</taxon>
        <taxon>Actinomycetes</taxon>
        <taxon>Streptosporangiales</taxon>
        <taxon>Thermomonosporaceae</taxon>
        <taxon>Actinocorallia</taxon>
    </lineage>
</organism>
<keyword evidence="2" id="KW-0472">Membrane</keyword>
<name>A0ABN1QNR5_9ACTN</name>
<dbReference type="PANTHER" id="PTHR48090">
    <property type="entry name" value="UNDECAPRENYL-PHOSPHATE 4-DEOXY-4-FORMAMIDO-L-ARABINOSE TRANSFERASE-RELATED"/>
    <property type="match status" value="1"/>
</dbReference>
<proteinExistence type="inferred from homology"/>